<evidence type="ECO:0000259" key="1">
    <source>
        <dbReference type="Pfam" id="PF01965"/>
    </source>
</evidence>
<sequence>MSFDKRCDRRVAAFLADGCEEVEALAVVDVLFRMGIPCDLVAVSEDRTITSSHRVAITCDKVVGEVDFADYDLLFLPGGMPGTNNLAACGPLVAAVDAFVAEGRDVAAICAAPAVVLARRGLLRGRRATSNPNFQHEIAENGGVVVADERVVVDGSVLTSQGMGTATDLGLAIVRRYLGEDAVAEAKQKIVYWG</sequence>
<reference evidence="2 3" key="1">
    <citation type="submission" date="2024-01" db="EMBL/GenBank/DDBJ databases">
        <title>Description of Olsenella sp. nov., isolated from pig feces.</title>
        <authorList>
            <person name="Chang Y.-H."/>
        </authorList>
    </citation>
    <scope>NUCLEOTIDE SEQUENCE [LARGE SCALE GENOMIC DNA]</scope>
    <source>
        <strain evidence="2 3">YH-ols2223</strain>
    </source>
</reference>
<keyword evidence="3" id="KW-1185">Reference proteome</keyword>
<dbReference type="RefSeq" id="WP_330957174.1">
    <property type="nucleotide sequence ID" value="NZ_JAZGJQ010000001.1"/>
</dbReference>
<organism evidence="2 3">
    <name type="scientific">Olsenella absiana</name>
    <dbReference type="NCBI Taxonomy" id="3115222"/>
    <lineage>
        <taxon>Bacteria</taxon>
        <taxon>Bacillati</taxon>
        <taxon>Actinomycetota</taxon>
        <taxon>Coriobacteriia</taxon>
        <taxon>Coriobacteriales</taxon>
        <taxon>Atopobiaceae</taxon>
        <taxon>Olsenella</taxon>
    </lineage>
</organism>
<dbReference type="PANTHER" id="PTHR48094:SF12">
    <property type="entry name" value="PARKINSON DISEASE PROTEIN 7 HOMOLOG"/>
    <property type="match status" value="1"/>
</dbReference>
<evidence type="ECO:0000313" key="2">
    <source>
        <dbReference type="EMBL" id="MEE6146407.1"/>
    </source>
</evidence>
<dbReference type="InterPro" id="IPR050325">
    <property type="entry name" value="Prot/Nucl_acid_deglycase"/>
</dbReference>
<feature type="domain" description="DJ-1/PfpI" evidence="1">
    <location>
        <begin position="9"/>
        <end position="175"/>
    </location>
</feature>
<dbReference type="InterPro" id="IPR029062">
    <property type="entry name" value="Class_I_gatase-like"/>
</dbReference>
<dbReference type="Proteomes" id="UP001332931">
    <property type="component" value="Unassembled WGS sequence"/>
</dbReference>
<comment type="caution">
    <text evidence="2">The sequence shown here is derived from an EMBL/GenBank/DDBJ whole genome shotgun (WGS) entry which is preliminary data.</text>
</comment>
<accession>A0ABU7R733</accession>
<dbReference type="EMBL" id="JAZGJQ010000001">
    <property type="protein sequence ID" value="MEE6146407.1"/>
    <property type="molecule type" value="Genomic_DNA"/>
</dbReference>
<dbReference type="InterPro" id="IPR002818">
    <property type="entry name" value="DJ-1/PfpI"/>
</dbReference>
<dbReference type="Gene3D" id="3.40.50.880">
    <property type="match status" value="1"/>
</dbReference>
<gene>
    <name evidence="2" type="ORF">VXJ25_00135</name>
</gene>
<dbReference type="SUPFAM" id="SSF52317">
    <property type="entry name" value="Class I glutamine amidotransferase-like"/>
    <property type="match status" value="1"/>
</dbReference>
<dbReference type="NCBIfam" id="TIGR01383">
    <property type="entry name" value="not_thiJ"/>
    <property type="match status" value="1"/>
</dbReference>
<proteinExistence type="predicted"/>
<dbReference type="PANTHER" id="PTHR48094">
    <property type="entry name" value="PROTEIN/NUCLEIC ACID DEGLYCASE DJ-1-RELATED"/>
    <property type="match status" value="1"/>
</dbReference>
<evidence type="ECO:0000313" key="3">
    <source>
        <dbReference type="Proteomes" id="UP001332931"/>
    </source>
</evidence>
<dbReference type="InterPro" id="IPR006287">
    <property type="entry name" value="DJ-1"/>
</dbReference>
<dbReference type="CDD" id="cd03135">
    <property type="entry name" value="GATase1_DJ-1"/>
    <property type="match status" value="1"/>
</dbReference>
<dbReference type="Pfam" id="PF01965">
    <property type="entry name" value="DJ-1_PfpI"/>
    <property type="match status" value="1"/>
</dbReference>
<name>A0ABU7R733_9ACTN</name>
<protein>
    <submittedName>
        <fullName evidence="2">DJ-1 family glyoxalase III</fullName>
    </submittedName>
</protein>